<proteinExistence type="predicted"/>
<protein>
    <recommendedName>
        <fullName evidence="5">Transmembrane protein 163</fullName>
    </recommendedName>
</protein>
<sequence>TSPAGPALGAAPREARGGRRGGAHDSCCVQLVSAPHLRHAQIPDDVSSHSARFPPFFGPRKRIAGAELTLQEEPRVPGPRLERRTSWRTSAHARGAAEGASPSALRLALGAEAGGSSDGGGASAGGRPKEQPAFRPRGALAGAMSGAARDVEAEAAAGAEDIGAEAEIRNAGNKMTGIGVCMVMTTVALGFVYLSFCIDLKGCQVSFGVDLHDDYLYLALAHLALGVVVAVGVLSMRLTFNALGSGIGSLEQSTALNATNGDDNSSPETKRMTTQATIIRWTLLIQAIIKIVIFALLVDGAWLVYDASHTPEECNAAALAAFFPLAILTFILSFANTFAYTCASTSS</sequence>
<dbReference type="Proteomes" id="UP001189429">
    <property type="component" value="Unassembled WGS sequence"/>
</dbReference>
<evidence type="ECO:0000256" key="1">
    <source>
        <dbReference type="SAM" id="MobiDB-lite"/>
    </source>
</evidence>
<feature type="region of interest" description="Disordered" evidence="1">
    <location>
        <begin position="72"/>
        <end position="134"/>
    </location>
</feature>
<feature type="transmembrane region" description="Helical" evidence="2">
    <location>
        <begin position="216"/>
        <end position="236"/>
    </location>
</feature>
<feature type="compositionally biased region" description="Basic and acidic residues" evidence="1">
    <location>
        <begin position="72"/>
        <end position="85"/>
    </location>
</feature>
<keyword evidence="4" id="KW-1185">Reference proteome</keyword>
<comment type="caution">
    <text evidence="3">The sequence shown here is derived from an EMBL/GenBank/DDBJ whole genome shotgun (WGS) entry which is preliminary data.</text>
</comment>
<feature type="transmembrane region" description="Helical" evidence="2">
    <location>
        <begin position="281"/>
        <end position="305"/>
    </location>
</feature>
<keyword evidence="2" id="KW-0472">Membrane</keyword>
<feature type="transmembrane region" description="Helical" evidence="2">
    <location>
        <begin position="177"/>
        <end position="196"/>
    </location>
</feature>
<evidence type="ECO:0000256" key="2">
    <source>
        <dbReference type="SAM" id="Phobius"/>
    </source>
</evidence>
<feature type="region of interest" description="Disordered" evidence="1">
    <location>
        <begin position="1"/>
        <end position="24"/>
    </location>
</feature>
<evidence type="ECO:0000313" key="3">
    <source>
        <dbReference type="EMBL" id="CAK0796739.1"/>
    </source>
</evidence>
<keyword evidence="2" id="KW-0812">Transmembrane</keyword>
<feature type="compositionally biased region" description="Gly residues" evidence="1">
    <location>
        <begin position="112"/>
        <end position="124"/>
    </location>
</feature>
<dbReference type="EMBL" id="CAUYUJ010001612">
    <property type="protein sequence ID" value="CAK0796739.1"/>
    <property type="molecule type" value="Genomic_DNA"/>
</dbReference>
<feature type="non-terminal residue" evidence="3">
    <location>
        <position position="1"/>
    </location>
</feature>
<accession>A0ABN9PY39</accession>
<reference evidence="3" key="1">
    <citation type="submission" date="2023-10" db="EMBL/GenBank/DDBJ databases">
        <authorList>
            <person name="Chen Y."/>
            <person name="Shah S."/>
            <person name="Dougan E. K."/>
            <person name="Thang M."/>
            <person name="Chan C."/>
        </authorList>
    </citation>
    <scope>NUCLEOTIDE SEQUENCE [LARGE SCALE GENOMIC DNA]</scope>
</reference>
<feature type="transmembrane region" description="Helical" evidence="2">
    <location>
        <begin position="317"/>
        <end position="343"/>
    </location>
</feature>
<organism evidence="3 4">
    <name type="scientific">Prorocentrum cordatum</name>
    <dbReference type="NCBI Taxonomy" id="2364126"/>
    <lineage>
        <taxon>Eukaryota</taxon>
        <taxon>Sar</taxon>
        <taxon>Alveolata</taxon>
        <taxon>Dinophyceae</taxon>
        <taxon>Prorocentrales</taxon>
        <taxon>Prorocentraceae</taxon>
        <taxon>Prorocentrum</taxon>
    </lineage>
</organism>
<keyword evidence="2" id="KW-1133">Transmembrane helix</keyword>
<evidence type="ECO:0000313" key="4">
    <source>
        <dbReference type="Proteomes" id="UP001189429"/>
    </source>
</evidence>
<name>A0ABN9PY39_9DINO</name>
<feature type="compositionally biased region" description="Low complexity" evidence="1">
    <location>
        <begin position="1"/>
        <end position="12"/>
    </location>
</feature>
<gene>
    <name evidence="3" type="ORF">PCOR1329_LOCUS6031</name>
</gene>
<evidence type="ECO:0008006" key="5">
    <source>
        <dbReference type="Google" id="ProtNLM"/>
    </source>
</evidence>